<comment type="pathway">
    <text evidence="10">Amino-acid biosynthesis; L-threonine biosynthesis; L-threonine from L-aspartate: step 1/5.</text>
</comment>
<keyword evidence="3 9" id="KW-0808">Transferase</keyword>
<dbReference type="InterPro" id="IPR018042">
    <property type="entry name" value="Aspartate_kinase_CS"/>
</dbReference>
<feature type="binding site" evidence="8">
    <location>
        <begin position="219"/>
        <end position="220"/>
    </location>
    <ligand>
        <name>ATP</name>
        <dbReference type="ChEBI" id="CHEBI:30616"/>
    </ligand>
</feature>
<keyword evidence="14" id="KW-1185">Reference proteome</keyword>
<accession>A0A162DK96</accession>
<dbReference type="PIRSF" id="PIRSF000726">
    <property type="entry name" value="Asp_kin"/>
    <property type="match status" value="1"/>
</dbReference>
<protein>
    <recommendedName>
        <fullName evidence="9">Aspartokinase</fullName>
        <ecNumber evidence="9">2.7.2.4</ecNumber>
    </recommendedName>
</protein>
<evidence type="ECO:0000259" key="11">
    <source>
        <dbReference type="Pfam" id="PF00696"/>
    </source>
</evidence>
<evidence type="ECO:0000256" key="3">
    <source>
        <dbReference type="ARBA" id="ARBA00022679"/>
    </source>
</evidence>
<dbReference type="Gene3D" id="3.30.70.260">
    <property type="match status" value="2"/>
</dbReference>
<dbReference type="SUPFAM" id="SSF53633">
    <property type="entry name" value="Carbamate kinase-like"/>
    <property type="match status" value="1"/>
</dbReference>
<comment type="pathway">
    <text evidence="1 10">Amino-acid biosynthesis; L-lysine biosynthesis via DAP pathway; (S)-tetrahydrodipicolinate from L-aspartate: step 1/4.</text>
</comment>
<dbReference type="InterPro" id="IPR036393">
    <property type="entry name" value="AceGlu_kinase-like_sf"/>
</dbReference>
<comment type="caution">
    <text evidence="13">The sequence shown here is derived from an EMBL/GenBank/DDBJ whole genome shotgun (WGS) entry which is preliminary data.</text>
</comment>
<feature type="binding site" evidence="8">
    <location>
        <position position="230"/>
    </location>
    <ligand>
        <name>ATP</name>
        <dbReference type="ChEBI" id="CHEBI:30616"/>
    </ligand>
</feature>
<dbReference type="PROSITE" id="PS00324">
    <property type="entry name" value="ASPARTOKINASE"/>
    <property type="match status" value="1"/>
</dbReference>
<evidence type="ECO:0000256" key="8">
    <source>
        <dbReference type="PIRSR" id="PIRSR000726-1"/>
    </source>
</evidence>
<dbReference type="GO" id="GO:0009090">
    <property type="term" value="P:homoserine biosynthetic process"/>
    <property type="evidence" value="ECO:0007669"/>
    <property type="project" value="TreeGrafter"/>
</dbReference>
<dbReference type="Pfam" id="PF22468">
    <property type="entry name" value="ACT_9"/>
    <property type="match status" value="1"/>
</dbReference>
<dbReference type="UniPathway" id="UPA00050">
    <property type="reaction ID" value="UER00461"/>
</dbReference>
<dbReference type="Gene3D" id="3.40.1160.10">
    <property type="entry name" value="Acetylglutamate kinase-like"/>
    <property type="match status" value="1"/>
</dbReference>
<dbReference type="PANTHER" id="PTHR21499">
    <property type="entry name" value="ASPARTATE KINASE"/>
    <property type="match status" value="1"/>
</dbReference>
<name>A0A162DK96_9FLAO</name>
<reference evidence="13 14" key="1">
    <citation type="submission" date="2016-01" db="EMBL/GenBank/DDBJ databases">
        <title>The draft genome sequence of Aquimarina sp. RZW4-3-2.</title>
        <authorList>
            <person name="Wang Y."/>
        </authorList>
    </citation>
    <scope>NUCLEOTIDE SEQUENCE [LARGE SCALE GENOMIC DNA]</scope>
    <source>
        <strain evidence="13 14">RZW4-3-2</strain>
    </source>
</reference>
<dbReference type="GO" id="GO:0005829">
    <property type="term" value="C:cytosol"/>
    <property type="evidence" value="ECO:0007669"/>
    <property type="project" value="TreeGrafter"/>
</dbReference>
<dbReference type="STRING" id="1642818.AWE51_20080"/>
<comment type="similarity">
    <text evidence="2 9">Belongs to the aspartokinase family.</text>
</comment>
<dbReference type="Pfam" id="PF00696">
    <property type="entry name" value="AA_kinase"/>
    <property type="match status" value="1"/>
</dbReference>
<feature type="binding site" evidence="8">
    <location>
        <begin position="5"/>
        <end position="8"/>
    </location>
    <ligand>
        <name>ATP</name>
        <dbReference type="ChEBI" id="CHEBI:30616"/>
    </ligand>
</feature>
<dbReference type="UniPathway" id="UPA00051">
    <property type="reaction ID" value="UER00462"/>
</dbReference>
<evidence type="ECO:0000256" key="2">
    <source>
        <dbReference type="ARBA" id="ARBA00010122"/>
    </source>
</evidence>
<sequence length="445" mass="49798">MKILKFGGTSVGSVENLNRVKEILISDQDKKIVVCSAMSGVTDQLVNLVENIKFRDSEAITRNLHRLEDKHIDVIDALIKDQDLRSTLKNGLSLIITEMFEVSSQEYSEVVNSRIITYGETILTYIFSGYLNAIGVSNVLLDAKEFMFVGSVENPSIEKVSKKLNKVLDNNIQSSIYITQGFVCRDENDEISQLKRGGSDYTATIIGAALNATEVQIWTDIDGLHNNDPRYVEHTHPIAHLTYNEAAELAYFGAKILHPQTVSPVVGKDIPVLLKNTFDPEASGTVISNKTYKKGLKAISAKDGITAIKIKSNRMLMAHGYLRRIFEVFDNYNTSIDMITTSEIAISLTIDDISNLDKIVKEIESYAEITVEQDHSIICIVGESVINDKNSYKLFEILNYIPVRMVSYGGSNNNISLLVDTKDKIPTLRFLNEKLFHFEKKEVVA</sequence>
<evidence type="ECO:0000256" key="5">
    <source>
        <dbReference type="ARBA" id="ARBA00022777"/>
    </source>
</evidence>
<dbReference type="GO" id="GO:0009089">
    <property type="term" value="P:lysine biosynthetic process via diaminopimelate"/>
    <property type="evidence" value="ECO:0007669"/>
    <property type="project" value="UniProtKB-UniPathway"/>
</dbReference>
<gene>
    <name evidence="13" type="ORF">AWE51_20080</name>
</gene>
<keyword evidence="10" id="KW-0028">Amino-acid biosynthesis</keyword>
<dbReference type="InterPro" id="IPR001341">
    <property type="entry name" value="Asp_kinase"/>
</dbReference>
<feature type="domain" description="Aspartate/glutamate/uridylate kinase" evidence="11">
    <location>
        <begin position="2"/>
        <end position="276"/>
    </location>
</feature>
<evidence type="ECO:0000313" key="13">
    <source>
        <dbReference type="EMBL" id="KZS41698.1"/>
    </source>
</evidence>
<dbReference type="OrthoDB" id="9799110at2"/>
<evidence type="ECO:0000256" key="4">
    <source>
        <dbReference type="ARBA" id="ARBA00022741"/>
    </source>
</evidence>
<dbReference type="GO" id="GO:0005524">
    <property type="term" value="F:ATP binding"/>
    <property type="evidence" value="ECO:0007669"/>
    <property type="project" value="UniProtKB-KW"/>
</dbReference>
<dbReference type="InterPro" id="IPR054352">
    <property type="entry name" value="ACT_Aspartokinase"/>
</dbReference>
<dbReference type="GO" id="GO:0009088">
    <property type="term" value="P:threonine biosynthetic process"/>
    <property type="evidence" value="ECO:0007669"/>
    <property type="project" value="UniProtKB-UniPathway"/>
</dbReference>
<dbReference type="RefSeq" id="WP_066311252.1">
    <property type="nucleotide sequence ID" value="NZ_CANLSS010000006.1"/>
</dbReference>
<evidence type="ECO:0000256" key="1">
    <source>
        <dbReference type="ARBA" id="ARBA00004766"/>
    </source>
</evidence>
<dbReference type="SUPFAM" id="SSF55021">
    <property type="entry name" value="ACT-like"/>
    <property type="match status" value="2"/>
</dbReference>
<dbReference type="InterPro" id="IPR005260">
    <property type="entry name" value="Asp_kin_monofn"/>
</dbReference>
<dbReference type="InterPro" id="IPR042199">
    <property type="entry name" value="AsparK_Bifunc_asparK/hSer_DH"/>
</dbReference>
<proteinExistence type="inferred from homology"/>
<dbReference type="NCBIfam" id="TIGR00657">
    <property type="entry name" value="asp_kinases"/>
    <property type="match status" value="1"/>
</dbReference>
<dbReference type="PANTHER" id="PTHR21499:SF59">
    <property type="entry name" value="ASPARTOKINASE"/>
    <property type="match status" value="1"/>
</dbReference>
<dbReference type="AlphaFoldDB" id="A0A162DK96"/>
<evidence type="ECO:0000256" key="9">
    <source>
        <dbReference type="RuleBase" id="RU003448"/>
    </source>
</evidence>
<organism evidence="13 14">
    <name type="scientific">Aquimarina aggregata</name>
    <dbReference type="NCBI Taxonomy" id="1642818"/>
    <lineage>
        <taxon>Bacteria</taxon>
        <taxon>Pseudomonadati</taxon>
        <taxon>Bacteroidota</taxon>
        <taxon>Flavobacteriia</taxon>
        <taxon>Flavobacteriales</taxon>
        <taxon>Flavobacteriaceae</taxon>
        <taxon>Aquimarina</taxon>
    </lineage>
</organism>
<dbReference type="Gene3D" id="1.20.120.1320">
    <property type="entry name" value="Aspartokinase, catalytic domain"/>
    <property type="match status" value="1"/>
</dbReference>
<evidence type="ECO:0000256" key="7">
    <source>
        <dbReference type="ARBA" id="ARBA00047872"/>
    </source>
</evidence>
<feature type="binding site" evidence="8">
    <location>
        <position position="42"/>
    </location>
    <ligand>
        <name>substrate</name>
    </ligand>
</feature>
<keyword evidence="5 9" id="KW-0418">Kinase</keyword>
<keyword evidence="6 8" id="KW-0067">ATP-binding</keyword>
<keyword evidence="4 8" id="KW-0547">Nucleotide-binding</keyword>
<feature type="binding site" evidence="8">
    <location>
        <position position="120"/>
    </location>
    <ligand>
        <name>substrate</name>
    </ligand>
</feature>
<dbReference type="UniPathway" id="UPA00034">
    <property type="reaction ID" value="UER00015"/>
</dbReference>
<dbReference type="EMBL" id="LQRT01000003">
    <property type="protein sequence ID" value="KZS41698.1"/>
    <property type="molecule type" value="Genomic_DNA"/>
</dbReference>
<evidence type="ECO:0000256" key="6">
    <source>
        <dbReference type="ARBA" id="ARBA00022840"/>
    </source>
</evidence>
<evidence type="ECO:0000313" key="14">
    <source>
        <dbReference type="Proteomes" id="UP000076715"/>
    </source>
</evidence>
<dbReference type="InterPro" id="IPR001048">
    <property type="entry name" value="Asp/Glu/Uridylate_kinase"/>
</dbReference>
<evidence type="ECO:0000259" key="12">
    <source>
        <dbReference type="Pfam" id="PF22468"/>
    </source>
</evidence>
<comment type="catalytic activity">
    <reaction evidence="7 9">
        <text>L-aspartate + ATP = 4-phospho-L-aspartate + ADP</text>
        <dbReference type="Rhea" id="RHEA:23776"/>
        <dbReference type="ChEBI" id="CHEBI:29991"/>
        <dbReference type="ChEBI" id="CHEBI:30616"/>
        <dbReference type="ChEBI" id="CHEBI:57535"/>
        <dbReference type="ChEBI" id="CHEBI:456216"/>
        <dbReference type="EC" id="2.7.2.4"/>
    </reaction>
</comment>
<evidence type="ECO:0000256" key="10">
    <source>
        <dbReference type="RuleBase" id="RU004249"/>
    </source>
</evidence>
<feature type="domain" description="Aspartokinase ACT" evidence="12">
    <location>
        <begin position="378"/>
        <end position="434"/>
    </location>
</feature>
<dbReference type="GO" id="GO:0004072">
    <property type="term" value="F:aspartate kinase activity"/>
    <property type="evidence" value="ECO:0007669"/>
    <property type="project" value="UniProtKB-EC"/>
</dbReference>
<dbReference type="Proteomes" id="UP000076715">
    <property type="component" value="Unassembled WGS sequence"/>
</dbReference>
<dbReference type="CDD" id="cd04243">
    <property type="entry name" value="AAK_AK-HSDH-like"/>
    <property type="match status" value="1"/>
</dbReference>
<dbReference type="InterPro" id="IPR045865">
    <property type="entry name" value="ACT-like_dom_sf"/>
</dbReference>
<comment type="pathway">
    <text evidence="10">Amino-acid biosynthesis; L-methionine biosynthesis via de novo pathway; L-homoserine from L-aspartate: step 1/3.</text>
</comment>
<dbReference type="EC" id="2.7.2.4" evidence="9"/>